<evidence type="ECO:0000259" key="1">
    <source>
        <dbReference type="Pfam" id="PF12697"/>
    </source>
</evidence>
<feature type="domain" description="AB hydrolase-1" evidence="1">
    <location>
        <begin position="41"/>
        <end position="295"/>
    </location>
</feature>
<dbReference type="InterPro" id="IPR029058">
    <property type="entry name" value="AB_hydrolase_fold"/>
</dbReference>
<dbReference type="InterPro" id="IPR000073">
    <property type="entry name" value="AB_hydrolase_1"/>
</dbReference>
<gene>
    <name evidence="2" type="ORF">LTR24_000258</name>
</gene>
<name>A0ABR0KQB1_9EURO</name>
<dbReference type="EMBL" id="JAVRRG010000002">
    <property type="protein sequence ID" value="KAK5102348.1"/>
    <property type="molecule type" value="Genomic_DNA"/>
</dbReference>
<evidence type="ECO:0000313" key="2">
    <source>
        <dbReference type="EMBL" id="KAK5102348.1"/>
    </source>
</evidence>
<evidence type="ECO:0000313" key="3">
    <source>
        <dbReference type="Proteomes" id="UP001345013"/>
    </source>
</evidence>
<dbReference type="SUPFAM" id="SSF53474">
    <property type="entry name" value="alpha/beta-Hydrolases"/>
    <property type="match status" value="1"/>
</dbReference>
<sequence length="306" mass="32853">MLQMKSATFSLADAAKGTQDVLTVEVITPSLADPDKSRAAVLFLPFWGGSASTFNQVITHLEGSHLQSTCLFISYAGTGNTPAPMNDAAKMHSIIPRARQLKCLLQEPEIRKLTSKRLIICAHSMSAKIAYHLLTLLDHEQTQPTNLILLGPAPVGPLILPPDMQQQQLQAYQTQESAAWTIENVLTARTGKLGSDVVAELAKDCASMSPGAKRGWPEYGMAVDCSEIVKEVRSKWSQLSVKILVGSEDKVETVERVTEGTVIPLQNSGFDVELSVIDTAGHLLPAEAPVAVLDAVLVALGDVGMC</sequence>
<organism evidence="2 3">
    <name type="scientific">Lithohypha guttulata</name>
    <dbReference type="NCBI Taxonomy" id="1690604"/>
    <lineage>
        <taxon>Eukaryota</taxon>
        <taxon>Fungi</taxon>
        <taxon>Dikarya</taxon>
        <taxon>Ascomycota</taxon>
        <taxon>Pezizomycotina</taxon>
        <taxon>Eurotiomycetes</taxon>
        <taxon>Chaetothyriomycetidae</taxon>
        <taxon>Chaetothyriales</taxon>
        <taxon>Trichomeriaceae</taxon>
        <taxon>Lithohypha</taxon>
    </lineage>
</organism>
<dbReference type="Pfam" id="PF12697">
    <property type="entry name" value="Abhydrolase_6"/>
    <property type="match status" value="1"/>
</dbReference>
<dbReference type="Gene3D" id="3.40.50.1820">
    <property type="entry name" value="alpha/beta hydrolase"/>
    <property type="match status" value="1"/>
</dbReference>
<dbReference type="Proteomes" id="UP001345013">
    <property type="component" value="Unassembled WGS sequence"/>
</dbReference>
<comment type="caution">
    <text evidence="2">The sequence shown here is derived from an EMBL/GenBank/DDBJ whole genome shotgun (WGS) entry which is preliminary data.</text>
</comment>
<proteinExistence type="predicted"/>
<dbReference type="InterPro" id="IPR050266">
    <property type="entry name" value="AB_hydrolase_sf"/>
</dbReference>
<reference evidence="2 3" key="1">
    <citation type="submission" date="2023-08" db="EMBL/GenBank/DDBJ databases">
        <title>Black Yeasts Isolated from many extreme environments.</title>
        <authorList>
            <person name="Coleine C."/>
            <person name="Stajich J.E."/>
            <person name="Selbmann L."/>
        </authorList>
    </citation>
    <scope>NUCLEOTIDE SEQUENCE [LARGE SCALE GENOMIC DNA]</scope>
    <source>
        <strain evidence="2 3">CCFEE 5885</strain>
    </source>
</reference>
<dbReference type="PANTHER" id="PTHR43798:SF33">
    <property type="entry name" value="HYDROLASE, PUTATIVE (AFU_ORTHOLOGUE AFUA_2G14860)-RELATED"/>
    <property type="match status" value="1"/>
</dbReference>
<dbReference type="PANTHER" id="PTHR43798">
    <property type="entry name" value="MONOACYLGLYCEROL LIPASE"/>
    <property type="match status" value="1"/>
</dbReference>
<keyword evidence="3" id="KW-1185">Reference proteome</keyword>
<protein>
    <recommendedName>
        <fullName evidence="1">AB hydrolase-1 domain-containing protein</fullName>
    </recommendedName>
</protein>
<accession>A0ABR0KQB1</accession>